<feature type="region of interest" description="Disordered" evidence="8">
    <location>
        <begin position="874"/>
        <end position="898"/>
    </location>
</feature>
<dbReference type="CDD" id="cd07302">
    <property type="entry name" value="CHD"/>
    <property type="match status" value="1"/>
</dbReference>
<accession>A0A150GHT3</accession>
<proteinExistence type="inferred from homology"/>
<feature type="compositionally biased region" description="Low complexity" evidence="8">
    <location>
        <begin position="1288"/>
        <end position="1301"/>
    </location>
</feature>
<dbReference type="PROSITE" id="PS50125">
    <property type="entry name" value="GUANYLATE_CYCLASE_2"/>
    <property type="match status" value="1"/>
</dbReference>
<evidence type="ECO:0000256" key="8">
    <source>
        <dbReference type="SAM" id="MobiDB-lite"/>
    </source>
</evidence>
<comment type="subcellular location">
    <subcellularLocation>
        <location evidence="1">Membrane</location>
    </subcellularLocation>
</comment>
<name>A0A150GHT3_GONPE</name>
<evidence type="ECO:0000256" key="1">
    <source>
        <dbReference type="ARBA" id="ARBA00004370"/>
    </source>
</evidence>
<evidence type="ECO:0000256" key="6">
    <source>
        <dbReference type="ARBA" id="ARBA00023239"/>
    </source>
</evidence>
<keyword evidence="5" id="KW-0472">Membrane</keyword>
<dbReference type="PANTHER" id="PTHR11920:SF335">
    <property type="entry name" value="GUANYLATE CYCLASE"/>
    <property type="match status" value="1"/>
</dbReference>
<dbReference type="InterPro" id="IPR018297">
    <property type="entry name" value="A/G_cyclase_CS"/>
</dbReference>
<evidence type="ECO:0000313" key="10">
    <source>
        <dbReference type="EMBL" id="KXZ49412.1"/>
    </source>
</evidence>
<feature type="domain" description="Guanylate cyclase" evidence="9">
    <location>
        <begin position="1039"/>
        <end position="1182"/>
    </location>
</feature>
<feature type="compositionally biased region" description="Gly residues" evidence="8">
    <location>
        <begin position="453"/>
        <end position="487"/>
    </location>
</feature>
<organism evidence="10 11">
    <name type="scientific">Gonium pectorale</name>
    <name type="common">Green alga</name>
    <dbReference type="NCBI Taxonomy" id="33097"/>
    <lineage>
        <taxon>Eukaryota</taxon>
        <taxon>Viridiplantae</taxon>
        <taxon>Chlorophyta</taxon>
        <taxon>core chlorophytes</taxon>
        <taxon>Chlorophyceae</taxon>
        <taxon>CS clade</taxon>
        <taxon>Chlamydomonadales</taxon>
        <taxon>Volvocaceae</taxon>
        <taxon>Gonium</taxon>
    </lineage>
</organism>
<reference evidence="11" key="1">
    <citation type="journal article" date="2016" name="Nat. Commun.">
        <title>The Gonium pectorale genome demonstrates co-option of cell cycle regulation during the evolution of multicellularity.</title>
        <authorList>
            <person name="Hanschen E.R."/>
            <person name="Marriage T.N."/>
            <person name="Ferris P.J."/>
            <person name="Hamaji T."/>
            <person name="Toyoda A."/>
            <person name="Fujiyama A."/>
            <person name="Neme R."/>
            <person name="Noguchi H."/>
            <person name="Minakuchi Y."/>
            <person name="Suzuki M."/>
            <person name="Kawai-Toyooka H."/>
            <person name="Smith D.R."/>
            <person name="Sparks H."/>
            <person name="Anderson J."/>
            <person name="Bakaric R."/>
            <person name="Luria V."/>
            <person name="Karger A."/>
            <person name="Kirschner M.W."/>
            <person name="Durand P.M."/>
            <person name="Michod R.E."/>
            <person name="Nozaki H."/>
            <person name="Olson B.J."/>
        </authorList>
    </citation>
    <scope>NUCLEOTIDE SEQUENCE [LARGE SCALE GENOMIC DNA]</scope>
    <source>
        <strain evidence="11">NIES-2863</strain>
    </source>
</reference>
<feature type="region of interest" description="Disordered" evidence="8">
    <location>
        <begin position="1256"/>
        <end position="1301"/>
    </location>
</feature>
<keyword evidence="11" id="KW-1185">Reference proteome</keyword>
<feature type="compositionally biased region" description="Low complexity" evidence="8">
    <location>
        <begin position="616"/>
        <end position="633"/>
    </location>
</feature>
<evidence type="ECO:0000256" key="7">
    <source>
        <dbReference type="RuleBase" id="RU000405"/>
    </source>
</evidence>
<keyword evidence="6 7" id="KW-0456">Lyase</keyword>
<dbReference type="Pfam" id="PF00211">
    <property type="entry name" value="Guanylate_cyc"/>
    <property type="match status" value="1"/>
</dbReference>
<feature type="compositionally biased region" description="Low complexity" evidence="8">
    <location>
        <begin position="874"/>
        <end position="887"/>
    </location>
</feature>
<protein>
    <recommendedName>
        <fullName evidence="9">Guanylate cyclase domain-containing protein</fullName>
    </recommendedName>
</protein>
<evidence type="ECO:0000256" key="5">
    <source>
        <dbReference type="ARBA" id="ARBA00023136"/>
    </source>
</evidence>
<dbReference type="InterPro" id="IPR029787">
    <property type="entry name" value="Nucleotide_cyclase"/>
</dbReference>
<dbReference type="InterPro" id="IPR001054">
    <property type="entry name" value="A/G_cyclase"/>
</dbReference>
<dbReference type="GO" id="GO:0005886">
    <property type="term" value="C:plasma membrane"/>
    <property type="evidence" value="ECO:0007669"/>
    <property type="project" value="TreeGrafter"/>
</dbReference>
<dbReference type="PROSITE" id="PS00452">
    <property type="entry name" value="GUANYLATE_CYCLASE_1"/>
    <property type="match status" value="1"/>
</dbReference>
<sequence>MYSSIAGHGPDDGLAMAVRRNSEDGGEGSEGVLIFTTEQGSTAMGCVLANKAAVQALQLRDEQQDMLNFLARSFSKDPGLKVLFQDLVKRLLQGQLSTVRHFVPGDFGKDRYFLSMRITPFAYRRESTDGGFDPTASPSPLSTQVDPAAAANDGCGGGSITPAMILELDMPYEGKELAARLQRDYMIISHIPSMVTMFDRAGRVLHQNRSSVAYMGYLVGADEDWPPTHGSAAGGPEQPRGQGHEVDAAATVQPVGLAGAGAGAGAGGAGRSTASPKPDWQAGVWASTGAGAGAGTGASPRAAPGSGHGARPNRLQLLFMQDPPKLVEVIRAVAEGTEWRGLVKMPGKALWGAAELAEPPSEVAAAVAAACGASPLPSGVSQCDTSGPMCPLPSPISLSQPAEPRRVAAQLLRELQATVMAPSVPASGAAAAAAQRRRSSAYGGFKASSVAGAGDGPGDINGDGTGPYTGRKTGGGSDGGDSGGGMGLVDDDDDEEGMLGPRASFSAHHGSDFASANLSVELMPHEMRPGSVLAWGRGSSSLGRASTFSPLQAAPTLSYIDEEGDHNEGAEELSFLLPKQRPQTRIGSESGGAPGGSLLGGPSGKRGAARPPGLYTVTTTTSSSGAVAHSSSTFIDTPSPYPPSLAHPDTPRRGRASASAQVVTGAPQSRSCSGSLPGQGQSQEREQDRPSGDSPPAFARVSAPLVPLPGPPSLAPATAPGHGAGHSQPAVCVRSHSSNLPSNTNVMAGSGAGSAAVSRTRLVHAHSTPSSRTTTYLQHTSQDHGRRLHSVLRALVHTANSSGAAPSSSATVASASLAAAAGAATAAAAALGYSAAGNSQSFANSAAANSAGRGGGSGVPNWSDGQLRHVQTLAGGRNSASSAAGRSTADQVVSGPLGRQLAGGGGSSAACGGGVGFLAPAAGSLPLRPLRLRSGALVDPDLDCRWHEVIVKPCFDPMNSQPLVMVIQTDVTSKVRAEVELAQVLEAEHRLLADIFPRHVVAQMTQRRKDEAQLERHGLMMLKSIQDPATLATSHESVTVLFADIKGFTEMSKEVSAAVVMTFLNNLYTRFDSLTDVYGVYKVETIGDCYMVAGGLVARDGDGYGRAVRGEGNIDPMAPQRVVAFARAMLEEAAKVALPNTGEPVKVRVGIHSGPVVSGVVGTKMPRFCLFGDTINTASRMESTGRPGAVHISATTRGLLPPEEEDQGWVPTGGVEVKGKGRMDTFMWCPQTPDAGRQRRDKQRQAMLLGTLSTLLPASSSVSPPASGWGRRTGGPPSGSVPAAAGRAATSSTFDATTTML</sequence>
<feature type="region of interest" description="Disordered" evidence="8">
    <location>
        <begin position="449"/>
        <end position="509"/>
    </location>
</feature>
<feature type="compositionally biased region" description="Gly residues" evidence="8">
    <location>
        <begin position="261"/>
        <end position="270"/>
    </location>
</feature>
<feature type="region of interest" description="Disordered" evidence="8">
    <location>
        <begin position="574"/>
        <end position="759"/>
    </location>
</feature>
<keyword evidence="4" id="KW-1133">Transmembrane helix</keyword>
<dbReference type="Gene3D" id="3.30.70.1230">
    <property type="entry name" value="Nucleotide cyclase"/>
    <property type="match status" value="1"/>
</dbReference>
<feature type="region of interest" description="Disordered" evidence="8">
    <location>
        <begin position="226"/>
        <end position="245"/>
    </location>
</feature>
<feature type="compositionally biased region" description="Polar residues" evidence="8">
    <location>
        <begin position="658"/>
        <end position="682"/>
    </location>
</feature>
<feature type="region of interest" description="Disordered" evidence="8">
    <location>
        <begin position="261"/>
        <end position="310"/>
    </location>
</feature>
<feature type="compositionally biased region" description="Low complexity" evidence="8">
    <location>
        <begin position="1256"/>
        <end position="1268"/>
    </location>
</feature>
<dbReference type="GO" id="GO:0004383">
    <property type="term" value="F:guanylate cyclase activity"/>
    <property type="evidence" value="ECO:0007669"/>
    <property type="project" value="TreeGrafter"/>
</dbReference>
<dbReference type="GO" id="GO:0007168">
    <property type="term" value="P:receptor guanylyl cyclase signaling pathway"/>
    <property type="evidence" value="ECO:0007669"/>
    <property type="project" value="TreeGrafter"/>
</dbReference>
<evidence type="ECO:0000256" key="2">
    <source>
        <dbReference type="ARBA" id="ARBA00022692"/>
    </source>
</evidence>
<evidence type="ECO:0000259" key="9">
    <source>
        <dbReference type="PROSITE" id="PS50125"/>
    </source>
</evidence>
<dbReference type="GO" id="GO:0001653">
    <property type="term" value="F:peptide receptor activity"/>
    <property type="evidence" value="ECO:0007669"/>
    <property type="project" value="TreeGrafter"/>
</dbReference>
<dbReference type="PANTHER" id="PTHR11920">
    <property type="entry name" value="GUANYLYL CYCLASE"/>
    <property type="match status" value="1"/>
</dbReference>
<comment type="caution">
    <text evidence="10">The sequence shown here is derived from an EMBL/GenBank/DDBJ whole genome shotgun (WGS) entry which is preliminary data.</text>
</comment>
<evidence type="ECO:0000256" key="3">
    <source>
        <dbReference type="ARBA" id="ARBA00022741"/>
    </source>
</evidence>
<feature type="compositionally biased region" description="Gly residues" evidence="8">
    <location>
        <begin position="589"/>
        <end position="604"/>
    </location>
</feature>
<keyword evidence="3" id="KW-0547">Nucleotide-binding</keyword>
<dbReference type="Proteomes" id="UP000075714">
    <property type="component" value="Unassembled WGS sequence"/>
</dbReference>
<dbReference type="GO" id="GO:0035556">
    <property type="term" value="P:intracellular signal transduction"/>
    <property type="evidence" value="ECO:0007669"/>
    <property type="project" value="InterPro"/>
</dbReference>
<dbReference type="InterPro" id="IPR050401">
    <property type="entry name" value="Cyclic_nucleotide_synthase"/>
</dbReference>
<keyword evidence="2" id="KW-0812">Transmembrane</keyword>
<gene>
    <name evidence="10" type="ORF">GPECTOR_21g638</name>
</gene>
<dbReference type="SMART" id="SM00044">
    <property type="entry name" value="CYCc"/>
    <property type="match status" value="1"/>
</dbReference>
<dbReference type="GO" id="GO:0004016">
    <property type="term" value="F:adenylate cyclase activity"/>
    <property type="evidence" value="ECO:0007669"/>
    <property type="project" value="TreeGrafter"/>
</dbReference>
<evidence type="ECO:0000256" key="4">
    <source>
        <dbReference type="ARBA" id="ARBA00022989"/>
    </source>
</evidence>
<feature type="compositionally biased region" description="Low complexity" evidence="8">
    <location>
        <begin position="297"/>
        <end position="310"/>
    </location>
</feature>
<dbReference type="FunFam" id="3.30.70.1230:FF:000057">
    <property type="entry name" value="Guanylate cyclase"/>
    <property type="match status" value="1"/>
</dbReference>
<comment type="similarity">
    <text evidence="7">Belongs to the adenylyl cyclase class-4/guanylyl cyclase family.</text>
</comment>
<dbReference type="SUPFAM" id="SSF55073">
    <property type="entry name" value="Nucleotide cyclase"/>
    <property type="match status" value="1"/>
</dbReference>
<feature type="compositionally biased region" description="Polar residues" evidence="8">
    <location>
        <begin position="735"/>
        <end position="747"/>
    </location>
</feature>
<dbReference type="GO" id="GO:0000166">
    <property type="term" value="F:nucleotide binding"/>
    <property type="evidence" value="ECO:0007669"/>
    <property type="project" value="UniProtKB-KW"/>
</dbReference>
<evidence type="ECO:0000313" key="11">
    <source>
        <dbReference type="Proteomes" id="UP000075714"/>
    </source>
</evidence>
<dbReference type="EMBL" id="LSYV01000022">
    <property type="protein sequence ID" value="KXZ49412.1"/>
    <property type="molecule type" value="Genomic_DNA"/>
</dbReference>